<dbReference type="GeneID" id="20038992"/>
<accession>W7AKX4</accession>
<dbReference type="VEuPathDB" id="PlasmoDB:C922_03718"/>
<feature type="region of interest" description="Disordered" evidence="2">
    <location>
        <begin position="432"/>
        <end position="454"/>
    </location>
</feature>
<evidence type="ECO:0000256" key="2">
    <source>
        <dbReference type="SAM" id="MobiDB-lite"/>
    </source>
</evidence>
<gene>
    <name evidence="3" type="ORF">C922_03718</name>
</gene>
<sequence>MNHKPFYNGPKVTKEDLEEEFDKTKCHLKSSWDELTDGSQYTEEKLLHRRTKQDMCKSRFFADGSKKKQTGILFKGTSKKVHTYIDSTAGEFLCREKGSIPIYGKLKTFKKRKKNPHKGFYFSHVISNMDSAPHTRDGSTYSVNMETPFAYHNKRNYDARGINPDTAELTTAREKNLDEKATISCSFHGNSKNDDPHNAEHTTCVKVGRGEKRNGNNGRSFWISKNQMNISRKCIDQGMSPYSSSKANEQGNILLTTQRSKFARGKLRLRISGKNKIDKMSQVPVEEELNDDSTSPLGDLLKGIMPRGGGKKKVNYRALVMKNYKNRVNHERHADQHNEKKEESKEVAVDYDIMSKHKRQKGNPHVRICVNKGNIQYSDPKYTIDSVQECASLDRKMQNYLNEQLKYYGSKLRRENLEHVCLFLRKRPQGRVPHGAARSHRIDEDEEPNVPTRPCKNCRKEINLRSYIMEGDDKKNSARMMTNARDMAPAISGEIMKQMRGREKERNEGQTRNLAHKNKLTDELKNLKKLQKEQINFFTIYTHLTNEKKILKKILNRQTRDNRKNYSKKLIQVKKNITNFVTLLEQILAKIDAEKKGPYAPTYHGDRHYHISCLLKLVEDVISIVADHFCHVE</sequence>
<name>W7AKX4_9APIC</name>
<evidence type="ECO:0000256" key="1">
    <source>
        <dbReference type="SAM" id="Coils"/>
    </source>
</evidence>
<feature type="coiled-coil region" evidence="1">
    <location>
        <begin position="513"/>
        <end position="576"/>
    </location>
</feature>
<evidence type="ECO:0000313" key="4">
    <source>
        <dbReference type="Proteomes" id="UP000030640"/>
    </source>
</evidence>
<dbReference type="OrthoDB" id="386907at2759"/>
<dbReference type="RefSeq" id="XP_008817529.1">
    <property type="nucleotide sequence ID" value="XM_008819307.1"/>
</dbReference>
<evidence type="ECO:0000313" key="3">
    <source>
        <dbReference type="EMBL" id="EUD65991.1"/>
    </source>
</evidence>
<keyword evidence="4" id="KW-1185">Reference proteome</keyword>
<dbReference type="Proteomes" id="UP000030640">
    <property type="component" value="Unassembled WGS sequence"/>
</dbReference>
<organism evidence="3 4">
    <name type="scientific">Plasmodium inui San Antonio 1</name>
    <dbReference type="NCBI Taxonomy" id="1237626"/>
    <lineage>
        <taxon>Eukaryota</taxon>
        <taxon>Sar</taxon>
        <taxon>Alveolata</taxon>
        <taxon>Apicomplexa</taxon>
        <taxon>Aconoidasida</taxon>
        <taxon>Haemosporida</taxon>
        <taxon>Plasmodiidae</taxon>
        <taxon>Plasmodium</taxon>
        <taxon>Plasmodium (Plasmodium)</taxon>
    </lineage>
</organism>
<dbReference type="AlphaFoldDB" id="W7AKX4"/>
<dbReference type="EMBL" id="KI965475">
    <property type="protein sequence ID" value="EUD65991.1"/>
    <property type="molecule type" value="Genomic_DNA"/>
</dbReference>
<protein>
    <submittedName>
        <fullName evidence="3">Uncharacterized protein</fullName>
    </submittedName>
</protein>
<proteinExistence type="predicted"/>
<keyword evidence="1" id="KW-0175">Coiled coil</keyword>
<reference evidence="3 4" key="1">
    <citation type="submission" date="2013-02" db="EMBL/GenBank/DDBJ databases">
        <title>The Genome Sequence of Plasmodium inui San Antonio 1.</title>
        <authorList>
            <consortium name="The Broad Institute Genome Sequencing Platform"/>
            <consortium name="The Broad Institute Genome Sequencing Center for Infectious Disease"/>
            <person name="Neafsey D."/>
            <person name="Cheeseman I."/>
            <person name="Volkman S."/>
            <person name="Adams J."/>
            <person name="Walker B."/>
            <person name="Young S.K."/>
            <person name="Zeng Q."/>
            <person name="Gargeya S."/>
            <person name="Fitzgerald M."/>
            <person name="Haas B."/>
            <person name="Abouelleil A."/>
            <person name="Alvarado L."/>
            <person name="Arachchi H.M."/>
            <person name="Berlin A.M."/>
            <person name="Chapman S.B."/>
            <person name="Dewar J."/>
            <person name="Goldberg J."/>
            <person name="Griggs A."/>
            <person name="Gujja S."/>
            <person name="Hansen M."/>
            <person name="Howarth C."/>
            <person name="Imamovic A."/>
            <person name="Larimer J."/>
            <person name="McCowan C."/>
            <person name="Murphy C."/>
            <person name="Neiman D."/>
            <person name="Pearson M."/>
            <person name="Priest M."/>
            <person name="Roberts A."/>
            <person name="Saif S."/>
            <person name="Shea T."/>
            <person name="Sisk P."/>
            <person name="Sykes S."/>
            <person name="Wortman J."/>
            <person name="Nusbaum C."/>
            <person name="Birren B."/>
        </authorList>
    </citation>
    <scope>NUCLEOTIDE SEQUENCE [LARGE SCALE GENOMIC DNA]</scope>
    <source>
        <strain evidence="3 4">San Antonio 1</strain>
    </source>
</reference>